<reference evidence="9" key="1">
    <citation type="submission" date="2020-11" db="EMBL/GenBank/DDBJ databases">
        <authorList>
            <person name="Tran Van P."/>
        </authorList>
    </citation>
    <scope>NUCLEOTIDE SEQUENCE</scope>
</reference>
<keyword evidence="5 7" id="KW-0472">Membrane</keyword>
<feature type="transmembrane region" description="Helical" evidence="7">
    <location>
        <begin position="451"/>
        <end position="468"/>
    </location>
</feature>
<dbReference type="GO" id="GO:0016020">
    <property type="term" value="C:membrane"/>
    <property type="evidence" value="ECO:0007669"/>
    <property type="project" value="UniProtKB-SubCell"/>
</dbReference>
<evidence type="ECO:0000313" key="9">
    <source>
        <dbReference type="EMBL" id="CAD7197266.1"/>
    </source>
</evidence>
<evidence type="ECO:0000259" key="8">
    <source>
        <dbReference type="PROSITE" id="PS50878"/>
    </source>
</evidence>
<feature type="transmembrane region" description="Helical" evidence="7">
    <location>
        <begin position="310"/>
        <end position="329"/>
    </location>
</feature>
<dbReference type="Gene3D" id="1.20.1250.20">
    <property type="entry name" value="MFS general substrate transporter like domains"/>
    <property type="match status" value="2"/>
</dbReference>
<dbReference type="GO" id="GO:0071897">
    <property type="term" value="P:DNA biosynthetic process"/>
    <property type="evidence" value="ECO:0007669"/>
    <property type="project" value="UniProtKB-ARBA"/>
</dbReference>
<dbReference type="SUPFAM" id="SSF103473">
    <property type="entry name" value="MFS general substrate transporter"/>
    <property type="match status" value="2"/>
</dbReference>
<name>A0A7R8VG95_TIMDO</name>
<dbReference type="PANTHER" id="PTHR16172:SF2">
    <property type="entry name" value="MAJOR FACILITATOR SUPERFAMILY DOMAIN-CONTAINING PROTEIN 6"/>
    <property type="match status" value="1"/>
</dbReference>
<evidence type="ECO:0000256" key="4">
    <source>
        <dbReference type="ARBA" id="ARBA00022989"/>
    </source>
</evidence>
<evidence type="ECO:0000256" key="7">
    <source>
        <dbReference type="SAM" id="Phobius"/>
    </source>
</evidence>
<keyword evidence="4 7" id="KW-1133">Transmembrane helix</keyword>
<dbReference type="Pfam" id="PF00078">
    <property type="entry name" value="RVT_1"/>
    <property type="match status" value="1"/>
</dbReference>
<organism evidence="9">
    <name type="scientific">Timema douglasi</name>
    <name type="common">Walking stick</name>
    <dbReference type="NCBI Taxonomy" id="61478"/>
    <lineage>
        <taxon>Eukaryota</taxon>
        <taxon>Metazoa</taxon>
        <taxon>Ecdysozoa</taxon>
        <taxon>Arthropoda</taxon>
        <taxon>Hexapoda</taxon>
        <taxon>Insecta</taxon>
        <taxon>Pterygota</taxon>
        <taxon>Neoptera</taxon>
        <taxon>Polyneoptera</taxon>
        <taxon>Phasmatodea</taxon>
        <taxon>Timematodea</taxon>
        <taxon>Timematoidea</taxon>
        <taxon>Timematidae</taxon>
        <taxon>Timema</taxon>
    </lineage>
</organism>
<evidence type="ECO:0000256" key="6">
    <source>
        <dbReference type="SAM" id="MobiDB-lite"/>
    </source>
</evidence>
<feature type="region of interest" description="Disordered" evidence="6">
    <location>
        <begin position="1"/>
        <end position="43"/>
    </location>
</feature>
<dbReference type="CDD" id="cd01650">
    <property type="entry name" value="RT_nLTR_like"/>
    <property type="match status" value="1"/>
</dbReference>
<dbReference type="SUPFAM" id="SSF56672">
    <property type="entry name" value="DNA/RNA polymerases"/>
    <property type="match status" value="1"/>
</dbReference>
<feature type="transmembrane region" description="Helical" evidence="7">
    <location>
        <begin position="627"/>
        <end position="645"/>
    </location>
</feature>
<dbReference type="InterPro" id="IPR051717">
    <property type="entry name" value="MFS_MFSD6"/>
</dbReference>
<feature type="domain" description="Reverse transcriptase" evidence="8">
    <location>
        <begin position="1102"/>
        <end position="1371"/>
    </location>
</feature>
<dbReference type="PANTHER" id="PTHR16172">
    <property type="entry name" value="MAJOR FACILITATOR SUPERFAMILY DOMAIN-CONTAINING PROTEIN 6-LIKE"/>
    <property type="match status" value="1"/>
</dbReference>
<dbReference type="Pfam" id="PF12832">
    <property type="entry name" value="MFS_1_like"/>
    <property type="match status" value="1"/>
</dbReference>
<comment type="subcellular location">
    <subcellularLocation>
        <location evidence="1">Membrane</location>
        <topology evidence="1">Multi-pass membrane protein</topology>
    </subcellularLocation>
</comment>
<feature type="compositionally biased region" description="Basic and acidic residues" evidence="6">
    <location>
        <begin position="32"/>
        <end position="43"/>
    </location>
</feature>
<feature type="transmembrane region" description="Helical" evidence="7">
    <location>
        <begin position="595"/>
        <end position="615"/>
    </location>
</feature>
<feature type="region of interest" description="Disordered" evidence="6">
    <location>
        <begin position="1650"/>
        <end position="1682"/>
    </location>
</feature>
<dbReference type="InterPro" id="IPR036259">
    <property type="entry name" value="MFS_trans_sf"/>
</dbReference>
<gene>
    <name evidence="9" type="ORF">TDIB3V08_LOCUS3577</name>
</gene>
<comment type="similarity">
    <text evidence="2">Belongs to the major facilitator superfamily. MFSD6 family.</text>
</comment>
<feature type="compositionally biased region" description="Acidic residues" evidence="6">
    <location>
        <begin position="1659"/>
        <end position="1676"/>
    </location>
</feature>
<dbReference type="EMBL" id="OA565560">
    <property type="protein sequence ID" value="CAD7197266.1"/>
    <property type="molecule type" value="Genomic_DNA"/>
</dbReference>
<dbReference type="CDD" id="cd17335">
    <property type="entry name" value="MFS_MFSD6"/>
    <property type="match status" value="1"/>
</dbReference>
<accession>A0A7R8VG95</accession>
<evidence type="ECO:0000256" key="1">
    <source>
        <dbReference type="ARBA" id="ARBA00004141"/>
    </source>
</evidence>
<dbReference type="InterPro" id="IPR043502">
    <property type="entry name" value="DNA/RNA_pol_sf"/>
</dbReference>
<proteinExistence type="inferred from homology"/>
<feature type="transmembrane region" description="Helical" evidence="7">
    <location>
        <begin position="657"/>
        <end position="674"/>
    </location>
</feature>
<evidence type="ECO:0000256" key="3">
    <source>
        <dbReference type="ARBA" id="ARBA00022692"/>
    </source>
</evidence>
<sequence>MVGMDRMASEEGPRVPGPVRPLVDPDALGEVDPEKYPQPKESTHKIRGKSDFLELLCGSVDQELLTVKTFYFFFYSAFGSLFPLMGVYFKQMGMNPGQCGLLIGSRPFVEFLAAPFWGSLADRWQEGKILPLESKHPCLFVAGGRRERYCLWSPNTPVSLLQVIGGKDTASGVQTTLSLCCRWQEGKILPLESKQLYRLVAGGRRERYCPWSTNTPVSLLQVAGGKDTAPWSQNTPVSWLQVAGGKDNAPGVQTPLSLCCRWQEGNILPLESKHLHLLVAGGRRTDYSPLISYTYVFLLQVERGWQKGKILLLASLSAWIIFTLPLGFIQPPATSCLIKKNYTDYVLGTPQIKPLLKRSAPAWEPGDEELERVVRSIRPHVSAGQSPLNVKYATNYNDQEQSNWDIQKAFFLLLLLVIIGEFFSAPAITLADSAVITLLGEDADRYGHQRMFGSLGWGLAMFFVGIALDHSTAFPEHPCTPDEREKNYTICFATFSVLMGAALITATQINFRYDFSGDLEPEVKVPAPPTREEAMQQELAQQLNLPQLADSSVQADAKTAVPLVGKTKMFAQTTRQMPEWVTVLKQFANLKCGSFLFVAWFMGFGIGLIFTFLFWHLQDYGGSPTLFGVASVINHISEIFAYFFSFKLIRQIGHVKVLCLGLVGNIVRFLYISWLRNPWWVLPFEFMQGITHAAVWAACCSYIAHNTPQQLRSSAQGVLQGIHHGLGRGCGAVFGGMFVNYFGTTATFRGYGFTCVLVLAAFIFINFYRKDTGFVSEIPPTEDPHQVAEEMAHLAPHGVPSNPIPRALSSSRLHELAGPESGYGATYQTSGGNLDIPGQTGGGAPTNPFLQNGGTGGFNYRHGGPQEPEEEIIRRNFQLYNEVLSQYEGTKTPSSLTQIHTQQPDSMSPHHSYDCCSNVKCELRSFHCKRHWKLYQAEVDPEVREYLLGQYRERRDEYVTSLAAAKREGWEKYVQEELRANAWGVPFQMSTGKIRPPAMISTLRKPGGGMTSGWEESARVLMDTLLPDDDGRDDGVQETWRREMTEEYGNSEGVAPATQEEVIRCIAKMKRKKAPGPDGIRVEVLQELREQVAPLLTGLMNECTAQGRVPNVWKQSEVIILSKGDEKDPQLPKSYRPICLLNVCGKLQERLMCDKLAEHRRIVGMHEQQYGFRKGRSTEDAICEAMNLIDRCTGKYVVGLFVDISGAFDNLWWPALFKRMRELRCPGNLYRVFRDYCRDRYATLRCPGTVISKRLTKGCPQGSVCGPVFWDVGLEPGLMEIEALQEAAGVVAFADDLLIMVEAGSRMELETRSGVVLARLSSWCKRVKMSLAPAKTAYVLFRGTLKRDPLIRIDGQTIRRRGNVRYLGVILDEKRNFIAHVEGACGRALRLMNKIINIGMGRFRLSMRCIRLYHQVLLTSIVGYGASTWAFRLRQVVQSARLRSLQRNILLRLSGAFKTVATDSLSVALGIWPLDLEVRRRAALYWLRKGNLARVEDLTRGGVDTKRGIREALLDEWQGKWDRGEKGRRTYRIFPSIRERLNMKYLEPSTGMVHYLTGHGPYRATLFRLGLTDNDKCDCGEEATPEHVVLECDVTREARLELQTPLQACTVYHIVRDEERWGFLDKIADNVSRREKDRYVRDLRLYRYGQGNNDQTETSSDEEGMTSEDETGDEDVFFDRNC</sequence>
<feature type="transmembrane region" description="Helical" evidence="7">
    <location>
        <begin position="488"/>
        <end position="506"/>
    </location>
</feature>
<feature type="transmembrane region" description="Helical" evidence="7">
    <location>
        <begin position="70"/>
        <end position="89"/>
    </location>
</feature>
<evidence type="ECO:0000256" key="5">
    <source>
        <dbReference type="ARBA" id="ARBA00023136"/>
    </source>
</evidence>
<feature type="transmembrane region" description="Helical" evidence="7">
    <location>
        <begin position="725"/>
        <end position="742"/>
    </location>
</feature>
<evidence type="ECO:0000256" key="2">
    <source>
        <dbReference type="ARBA" id="ARBA00005241"/>
    </source>
</evidence>
<dbReference type="InterPro" id="IPR000477">
    <property type="entry name" value="RT_dom"/>
</dbReference>
<dbReference type="PROSITE" id="PS50878">
    <property type="entry name" value="RT_POL"/>
    <property type="match status" value="1"/>
</dbReference>
<protein>
    <recommendedName>
        <fullName evidence="8">Reverse transcriptase domain-containing protein</fullName>
    </recommendedName>
</protein>
<dbReference type="InterPro" id="IPR024989">
    <property type="entry name" value="MFS_assoc_dom"/>
</dbReference>
<feature type="region of interest" description="Disordered" evidence="6">
    <location>
        <begin position="840"/>
        <end position="866"/>
    </location>
</feature>
<feature type="transmembrane region" description="Helical" evidence="7">
    <location>
        <begin position="410"/>
        <end position="439"/>
    </location>
</feature>
<keyword evidence="3 7" id="KW-0812">Transmembrane</keyword>
<feature type="transmembrane region" description="Helical" evidence="7">
    <location>
        <begin position="748"/>
        <end position="768"/>
    </location>
</feature>